<dbReference type="AlphaFoldDB" id="A0A2S9KBZ7"/>
<organism evidence="2 3">
    <name type="scientific">Malikia spinosa</name>
    <dbReference type="NCBI Taxonomy" id="86180"/>
    <lineage>
        <taxon>Bacteria</taxon>
        <taxon>Pseudomonadati</taxon>
        <taxon>Pseudomonadota</taxon>
        <taxon>Betaproteobacteria</taxon>
        <taxon>Burkholderiales</taxon>
        <taxon>Comamonadaceae</taxon>
        <taxon>Malikia</taxon>
    </lineage>
</organism>
<reference evidence="2 3" key="1">
    <citation type="submission" date="2018-03" db="EMBL/GenBank/DDBJ databases">
        <title>Comparative genomics illustrates the genes involved in a hyperalkaliphilic mechanisms of Serpentinomonas isolated from highly-alkaline calcium-rich serpentinized springs.</title>
        <authorList>
            <person name="Suzuki S."/>
            <person name="Ishii S."/>
            <person name="Walworth N."/>
            <person name="Bird L."/>
            <person name="Kuenen J.G."/>
            <person name="Nealson K.H."/>
        </authorList>
    </citation>
    <scope>NUCLEOTIDE SEQUENCE [LARGE SCALE GENOMIC DNA]</scope>
    <source>
        <strain evidence="2 3">83</strain>
    </source>
</reference>
<comment type="caution">
    <text evidence="2">The sequence shown here is derived from an EMBL/GenBank/DDBJ whole genome shotgun (WGS) entry which is preliminary data.</text>
</comment>
<dbReference type="SUPFAM" id="SSF51905">
    <property type="entry name" value="FAD/NAD(P)-binding domain"/>
    <property type="match status" value="1"/>
</dbReference>
<dbReference type="Pfam" id="PF13450">
    <property type="entry name" value="NAD_binding_8"/>
    <property type="match status" value="1"/>
</dbReference>
<feature type="domain" description="Amine oxidase" evidence="1">
    <location>
        <begin position="118"/>
        <end position="357"/>
    </location>
</feature>
<dbReference type="Proteomes" id="UP000238326">
    <property type="component" value="Unassembled WGS sequence"/>
</dbReference>
<evidence type="ECO:0000259" key="1">
    <source>
        <dbReference type="Pfam" id="PF01593"/>
    </source>
</evidence>
<name>A0A2S9KBZ7_9BURK</name>
<dbReference type="OrthoDB" id="5792777at2"/>
<gene>
    <name evidence="2" type="ORF">C6P61_13790</name>
</gene>
<dbReference type="Gene3D" id="3.90.660.10">
    <property type="match status" value="1"/>
</dbReference>
<proteinExistence type="predicted"/>
<protein>
    <submittedName>
        <fullName evidence="2">Amine oxidase</fullName>
    </submittedName>
</protein>
<evidence type="ECO:0000313" key="3">
    <source>
        <dbReference type="Proteomes" id="UP000238326"/>
    </source>
</evidence>
<keyword evidence="3" id="KW-1185">Reference proteome</keyword>
<evidence type="ECO:0000313" key="2">
    <source>
        <dbReference type="EMBL" id="PRD67944.1"/>
    </source>
</evidence>
<dbReference type="Pfam" id="PF01593">
    <property type="entry name" value="Amino_oxidase"/>
    <property type="match status" value="1"/>
</dbReference>
<dbReference type="GO" id="GO:0016491">
    <property type="term" value="F:oxidoreductase activity"/>
    <property type="evidence" value="ECO:0007669"/>
    <property type="project" value="InterPro"/>
</dbReference>
<dbReference type="PANTHER" id="PTHR16128">
    <property type="entry name" value="FAD/NAD(P)-BINDING OXIDOREDUCTASE FAMILY PROTEIN"/>
    <property type="match status" value="1"/>
</dbReference>
<accession>A0A2S9KBZ7</accession>
<dbReference type="PANTHER" id="PTHR16128:SF5">
    <property type="entry name" value="FAD_NAD(P)-BINDING OXIDOREDUCTASE FAMILY PROTEIN"/>
    <property type="match status" value="1"/>
</dbReference>
<dbReference type="EMBL" id="PVLR01000042">
    <property type="protein sequence ID" value="PRD67944.1"/>
    <property type="molecule type" value="Genomic_DNA"/>
</dbReference>
<dbReference type="Gene3D" id="3.50.50.60">
    <property type="entry name" value="FAD/NAD(P)-binding domain"/>
    <property type="match status" value="1"/>
</dbReference>
<dbReference type="InterPro" id="IPR036188">
    <property type="entry name" value="FAD/NAD-bd_sf"/>
</dbReference>
<sequence length="365" mass="39444">MTSSDQNLLSSQSDSQSPRRLAVIGAGMAGVSCARQLAQAGWSVTLLDKSRGWGGRMATRKTEFGSFDHGAQYFTVRDARFEQLVGELGELVQPWAPETMRVLDQEGLALAASPAAAETHWVASPGMSALARALGAPLADGSLGASVSFGTRVKRIERDAIHPDQWQLRCEGAEGAQQVLGGFDQVVLALPQPQALELLQESQLAPEFQQAIAAVEVAPCWTLMLAFPQATSSDTAPFGPTWNAARSQQHRVRWLARENSKPGRGSIERWTVQASPEWSAEHVNDDAERVSAKLLKGFAEITGIHAEPSHAVAHRWLYAQTRRPLGQPYLADKQTGIALCGDWCLGHRVEDAFVSGLELGLHLAA</sequence>
<dbReference type="InterPro" id="IPR002937">
    <property type="entry name" value="Amino_oxidase"/>
</dbReference>
<dbReference type="RefSeq" id="WP_105730510.1">
    <property type="nucleotide sequence ID" value="NZ_PVLR01000042.1"/>
</dbReference>